<feature type="region of interest" description="Disordered" evidence="1">
    <location>
        <begin position="861"/>
        <end position="887"/>
    </location>
</feature>
<sequence>MATKLVVNHPITSPALGEVRGSVRLLLTKNHSVPSLALDWSPGNLLYCPRSFRKIRTTIDRLDAWSKRWLALNATNKRDVVCMLLLSGLQKEDLDANTLAKLRRYNVNIDDMNNEHHQECISNPYTTKRINSNIQVTSEVAITKLPTEALRTPVTEKRAEQNSNSLGINPKLNVRFAQNSEDSTDHRDETQINITNVINDTPYHTQTPYQIPPLIYREGNVSNVEEAKDLQITFVKNQPDVESVLDFWSKLTHHTRTVATKMPSLSPTSAPNENSERNFTASLHIETKNANLHAKEMELISKLLADYIETVTKSEHTEYTTKSKVETSKKEVQEPNIARDSKNIIPSLKKQMNELSNFTKDDLRSNMLFETILKAVEGYPLKIMYNSSHHYKKSQETPVSQIPRVETKSIDAKQSNESNSSRLLSRLLRVQEDFENFASTISYSQATTKKAAEMRINKHYQDPVIKDRYKQNNVLPYLSDIKNSSQISEKKRNVENNPVTMKQWDPVRVFPTKKPNHVLPTGDYAKKSDEDYRSRPSQNIKEKSPRIKSKRRYAKSDDEREIGQKTEQPQYLNIVNNQVQSAEIEKHKRKQKRHHYRDVQPKTFKSFLPSIKQKKQSEHSTHTHSPIKKRFEITSNEKDCSESADDSVIERRQLGNAYKKGRGNYRYMNNEPSMNNEIKKGGPSSRQHVIENTKVSQNRQHRINSPIIKKWQNNADSMVQVKRRETPDVTNREQQPAVGFQPVERLEPVIGMQPVVALQPAADLQPLIGLHLQRTLQPAPGSLRAVDAQLDTSSQPAAGSHPIVKVRAIGEAQPLSPKVIKEIAEKVKEIVLKDIEEGVTIRNVGASTTVGTTTTEVSVQSISSTTLSTTTTTPTPRTTTEKSTTMQKNTEANPVMQQLMEIFKELKGIKEPTTTTTTSTTQAPQPTTVSNATPILQKIPTLPVTQKYPQIFNPYVVKGPPNVNEQMVNSAPYMQGLPYIAHLYSRPITIQTNDDQIAPLAIQISKPLKAMNQHVVITTQDPNEKIKQELQRESKKRIEENFRMPHSELAKVQFADNMNRHDDRVAYKNKFIKDRDKPWYYHEHNDDVRHDDSHPMDSRFKGSLSHLQDLNRASSMSHTENLPYNGRITEHEYNQPHSQQSDMGNLDVMQHNSRGQSYSDYERHKPMKFHENLERFEDWPRNNWKEIKSLSAENSCEEIPARHQVPIVKEKERTRYDDTHFTNFLKSQQKVTDMLEKMLANNMKDSGDQPLSMEDFIQSQAKVIDFQTCIPLDAMI</sequence>
<name>A0A2H1VVA0_SPOFR</name>
<feature type="compositionally biased region" description="Basic and acidic residues" evidence="1">
    <location>
        <begin position="554"/>
        <end position="564"/>
    </location>
</feature>
<evidence type="ECO:0000313" key="2">
    <source>
        <dbReference type="EMBL" id="SOQ44738.1"/>
    </source>
</evidence>
<gene>
    <name evidence="2" type="ORF">SFRICE_016446</name>
</gene>
<organism evidence="2">
    <name type="scientific">Spodoptera frugiperda</name>
    <name type="common">Fall armyworm</name>
    <dbReference type="NCBI Taxonomy" id="7108"/>
    <lineage>
        <taxon>Eukaryota</taxon>
        <taxon>Metazoa</taxon>
        <taxon>Ecdysozoa</taxon>
        <taxon>Arthropoda</taxon>
        <taxon>Hexapoda</taxon>
        <taxon>Insecta</taxon>
        <taxon>Pterygota</taxon>
        <taxon>Neoptera</taxon>
        <taxon>Endopterygota</taxon>
        <taxon>Lepidoptera</taxon>
        <taxon>Glossata</taxon>
        <taxon>Ditrysia</taxon>
        <taxon>Noctuoidea</taxon>
        <taxon>Noctuidae</taxon>
        <taxon>Amphipyrinae</taxon>
        <taxon>Spodoptera</taxon>
    </lineage>
</organism>
<dbReference type="AlphaFoldDB" id="A0A2H1VVA0"/>
<accession>A0A2H1VVA0</accession>
<protein>
    <submittedName>
        <fullName evidence="2">SFRICE_016446</fullName>
    </submittedName>
</protein>
<feature type="region of interest" description="Disordered" evidence="1">
    <location>
        <begin position="511"/>
        <end position="568"/>
    </location>
</feature>
<proteinExistence type="predicted"/>
<feature type="compositionally biased region" description="Low complexity" evidence="1">
    <location>
        <begin position="861"/>
        <end position="885"/>
    </location>
</feature>
<reference evidence="2" key="1">
    <citation type="submission" date="2016-07" db="EMBL/GenBank/DDBJ databases">
        <authorList>
            <person name="Bretaudeau A."/>
        </authorList>
    </citation>
    <scope>NUCLEOTIDE SEQUENCE</scope>
    <source>
        <strain evidence="2">Rice</strain>
        <tissue evidence="2">Whole body</tissue>
    </source>
</reference>
<feature type="compositionally biased region" description="Basic and acidic residues" evidence="1">
    <location>
        <begin position="524"/>
        <end position="545"/>
    </location>
</feature>
<evidence type="ECO:0000256" key="1">
    <source>
        <dbReference type="SAM" id="MobiDB-lite"/>
    </source>
</evidence>
<dbReference type="EMBL" id="ODYU01004644">
    <property type="protein sequence ID" value="SOQ44738.1"/>
    <property type="molecule type" value="Genomic_DNA"/>
</dbReference>